<dbReference type="AlphaFoldDB" id="A0A1M6UF98"/>
<dbReference type="OrthoDB" id="9808590at2"/>
<dbReference type="STRING" id="564117.SAMN05216369_2798"/>
<dbReference type="NCBIfam" id="TIGR02095">
    <property type="entry name" value="glgA"/>
    <property type="match status" value="1"/>
</dbReference>
<dbReference type="NCBIfam" id="NF001899">
    <property type="entry name" value="PRK00654.1-2"/>
    <property type="match status" value="1"/>
</dbReference>
<dbReference type="GO" id="GO:0005978">
    <property type="term" value="P:glycogen biosynthetic process"/>
    <property type="evidence" value="ECO:0007669"/>
    <property type="project" value="UniProtKB-UniRule"/>
</dbReference>
<dbReference type="Proteomes" id="UP000184497">
    <property type="component" value="Unassembled WGS sequence"/>
</dbReference>
<evidence type="ECO:0000256" key="7">
    <source>
        <dbReference type="ARBA" id="ARBA00022676"/>
    </source>
</evidence>
<evidence type="ECO:0000256" key="9">
    <source>
        <dbReference type="ARBA" id="ARBA00023056"/>
    </source>
</evidence>
<dbReference type="PANTHER" id="PTHR45825:SF11">
    <property type="entry name" value="ALPHA AMYLASE DOMAIN-CONTAINING PROTEIN"/>
    <property type="match status" value="1"/>
</dbReference>
<comment type="pathway">
    <text evidence="3 11">Glycan biosynthesis; glycogen biosynthesis.</text>
</comment>
<dbReference type="Pfam" id="PF00534">
    <property type="entry name" value="Glycos_transf_1"/>
    <property type="match status" value="1"/>
</dbReference>
<dbReference type="Pfam" id="PF08323">
    <property type="entry name" value="Glyco_transf_5"/>
    <property type="match status" value="1"/>
</dbReference>
<dbReference type="SUPFAM" id="SSF53756">
    <property type="entry name" value="UDP-Glycosyltransferase/glycogen phosphorylase"/>
    <property type="match status" value="1"/>
</dbReference>
<dbReference type="GO" id="GO:0004373">
    <property type="term" value="F:alpha-1,4-glucan glucosyltransferase (UDP-glucose donor) activity"/>
    <property type="evidence" value="ECO:0007669"/>
    <property type="project" value="InterPro"/>
</dbReference>
<dbReference type="EC" id="2.4.1.21" evidence="5 11"/>
<accession>A0A1M6UF98</accession>
<evidence type="ECO:0000259" key="12">
    <source>
        <dbReference type="Pfam" id="PF00534"/>
    </source>
</evidence>
<evidence type="ECO:0000256" key="6">
    <source>
        <dbReference type="ARBA" id="ARBA00019935"/>
    </source>
</evidence>
<dbReference type="PANTHER" id="PTHR45825">
    <property type="entry name" value="GRANULE-BOUND STARCH SYNTHASE 1, CHLOROPLASTIC/AMYLOPLASTIC"/>
    <property type="match status" value="1"/>
</dbReference>
<name>A0A1M6UF98_9GAMM</name>
<dbReference type="RefSeq" id="WP_072798581.1">
    <property type="nucleotide sequence ID" value="NZ_FRAQ01000002.1"/>
</dbReference>
<evidence type="ECO:0000256" key="3">
    <source>
        <dbReference type="ARBA" id="ARBA00004964"/>
    </source>
</evidence>
<evidence type="ECO:0000256" key="2">
    <source>
        <dbReference type="ARBA" id="ARBA00002764"/>
    </source>
</evidence>
<dbReference type="InterPro" id="IPR011835">
    <property type="entry name" value="GS/SS"/>
</dbReference>
<comment type="catalytic activity">
    <reaction evidence="1 11">
        <text>[(1-&gt;4)-alpha-D-glucosyl](n) + ADP-alpha-D-glucose = [(1-&gt;4)-alpha-D-glucosyl](n+1) + ADP + H(+)</text>
        <dbReference type="Rhea" id="RHEA:18189"/>
        <dbReference type="Rhea" id="RHEA-COMP:9584"/>
        <dbReference type="Rhea" id="RHEA-COMP:9587"/>
        <dbReference type="ChEBI" id="CHEBI:15378"/>
        <dbReference type="ChEBI" id="CHEBI:15444"/>
        <dbReference type="ChEBI" id="CHEBI:57498"/>
        <dbReference type="ChEBI" id="CHEBI:456216"/>
        <dbReference type="EC" id="2.4.1.21"/>
    </reaction>
</comment>
<dbReference type="GO" id="GO:0009011">
    <property type="term" value="F:alpha-1,4-glucan glucosyltransferase (ADP-glucose donor) activity"/>
    <property type="evidence" value="ECO:0007669"/>
    <property type="project" value="UniProtKB-UniRule"/>
</dbReference>
<dbReference type="EMBL" id="FRAQ01000002">
    <property type="protein sequence ID" value="SHK67935.1"/>
    <property type="molecule type" value="Genomic_DNA"/>
</dbReference>
<dbReference type="InterPro" id="IPR001296">
    <property type="entry name" value="Glyco_trans_1"/>
</dbReference>
<reference evidence="15" key="1">
    <citation type="submission" date="2016-11" db="EMBL/GenBank/DDBJ databases">
        <authorList>
            <person name="Varghese N."/>
            <person name="Submissions S."/>
        </authorList>
    </citation>
    <scope>NUCLEOTIDE SEQUENCE [LARGE SCALE GENOMIC DNA]</scope>
    <source>
        <strain evidence="15">CGMCC 1.10835</strain>
    </source>
</reference>
<feature type="domain" description="Starch synthase catalytic" evidence="13">
    <location>
        <begin position="3"/>
        <end position="240"/>
    </location>
</feature>
<protein>
    <recommendedName>
        <fullName evidence="6 11">Glycogen synthase</fullName>
        <ecNumber evidence="5 11">2.4.1.21</ecNumber>
    </recommendedName>
    <alternativeName>
        <fullName evidence="10 11">Starch [bacterial glycogen] synthase</fullName>
    </alternativeName>
</protein>
<feature type="binding site" evidence="11">
    <location>
        <position position="16"/>
    </location>
    <ligand>
        <name>ADP-alpha-D-glucose</name>
        <dbReference type="ChEBI" id="CHEBI:57498"/>
    </ligand>
</feature>
<evidence type="ECO:0000256" key="8">
    <source>
        <dbReference type="ARBA" id="ARBA00022679"/>
    </source>
</evidence>
<evidence type="ECO:0000256" key="1">
    <source>
        <dbReference type="ARBA" id="ARBA00001478"/>
    </source>
</evidence>
<feature type="domain" description="Glycosyl transferase family 1" evidence="12">
    <location>
        <begin position="291"/>
        <end position="450"/>
    </location>
</feature>
<keyword evidence="7 11" id="KW-0328">Glycosyltransferase</keyword>
<organism evidence="14 15">
    <name type="scientific">Marinobacter antarcticus</name>
    <dbReference type="NCBI Taxonomy" id="564117"/>
    <lineage>
        <taxon>Bacteria</taxon>
        <taxon>Pseudomonadati</taxon>
        <taxon>Pseudomonadota</taxon>
        <taxon>Gammaproteobacteria</taxon>
        <taxon>Pseudomonadales</taxon>
        <taxon>Marinobacteraceae</taxon>
        <taxon>Marinobacter</taxon>
    </lineage>
</organism>
<dbReference type="CDD" id="cd03791">
    <property type="entry name" value="GT5_Glycogen_synthase_DULL1-like"/>
    <property type="match status" value="1"/>
</dbReference>
<evidence type="ECO:0000256" key="10">
    <source>
        <dbReference type="ARBA" id="ARBA00031722"/>
    </source>
</evidence>
<dbReference type="UniPathway" id="UPA00164"/>
<gene>
    <name evidence="11" type="primary">glgA</name>
    <name evidence="14" type="ORF">SAMN05216369_2798</name>
</gene>
<proteinExistence type="inferred from homology"/>
<sequence length="487" mass="55049">MIRILFATSELYPLVKTGGLADVSASLPEALCRLEYDVHILLPGYPAAMEAARKGSALRKARIQVDDYSVSLWQTRPPGSAVTLWLVDCPALFDRPGNPYQNGRGEDWWDNAQRYELFCRVAAQIALGQAGIQWVPDIVHCNDWQTGLIPVFLEHHRSRPGTVFTVHNLAYQGLFPHEIFRALGLPDSLWNMHELEFHGQLSFIKGGLVFSDRITTVSPRYAREIQTPDYGYGLDGLLRHRRERLSGILNGIDTGVWNPEDDPYLEFHYGSGHLENKLLCKARLQDQLALKTGDAPLLGFIGRMVEQKGLDWLVAVMRPLLERGCQFALLGSGESRYEEPLKALANQWPDQVSLTLGYDEVLSHRITAGCDLFMMPSRFEPCGLNQMYSLRYGTLPIVHSIGGLRDTIFDPVDAGLDEANGFCFQEPTATSFLSAIERALGYRKNQKAWRRLQHNAMSGEYSWQLRAKSYGDLYQQILAERDDQQPY</sequence>
<keyword evidence="8 11" id="KW-0808">Transferase</keyword>
<evidence type="ECO:0000313" key="14">
    <source>
        <dbReference type="EMBL" id="SHK67935.1"/>
    </source>
</evidence>
<dbReference type="HAMAP" id="MF_00484">
    <property type="entry name" value="Glycogen_synth"/>
    <property type="match status" value="1"/>
</dbReference>
<keyword evidence="15" id="KW-1185">Reference proteome</keyword>
<dbReference type="InterPro" id="IPR013534">
    <property type="entry name" value="Starch_synth_cat_dom"/>
</dbReference>
<dbReference type="Gene3D" id="3.40.50.2000">
    <property type="entry name" value="Glycogen Phosphorylase B"/>
    <property type="match status" value="2"/>
</dbReference>
<evidence type="ECO:0000256" key="5">
    <source>
        <dbReference type="ARBA" id="ARBA00012588"/>
    </source>
</evidence>
<evidence type="ECO:0000259" key="13">
    <source>
        <dbReference type="Pfam" id="PF08323"/>
    </source>
</evidence>
<evidence type="ECO:0000256" key="11">
    <source>
        <dbReference type="HAMAP-Rule" id="MF_00484"/>
    </source>
</evidence>
<evidence type="ECO:0000313" key="15">
    <source>
        <dbReference type="Proteomes" id="UP000184497"/>
    </source>
</evidence>
<comment type="function">
    <text evidence="2 11">Synthesizes alpha-1,4-glucan chains using ADP-glucose.</text>
</comment>
<evidence type="ECO:0000256" key="4">
    <source>
        <dbReference type="ARBA" id="ARBA00010281"/>
    </source>
</evidence>
<keyword evidence="9 11" id="KW-0320">Glycogen biosynthesis</keyword>
<comment type="similarity">
    <text evidence="4 11">Belongs to the glycosyltransferase 1 family. Bacterial/plant glycogen synthase subfamily.</text>
</comment>